<dbReference type="Proteomes" id="UP000010473">
    <property type="component" value="Chromosome"/>
</dbReference>
<evidence type="ECO:0000313" key="1">
    <source>
        <dbReference type="EMBL" id="AFZ36815.1"/>
    </source>
</evidence>
<evidence type="ECO:0008006" key="3">
    <source>
        <dbReference type="Google" id="ProtNLM"/>
    </source>
</evidence>
<name>K9XW49_STAC7</name>
<sequence>MNLFKLQHKDSKAQIILVLLLLFLFIIGAVPGYLQGGNWNWLDLPQVENINQIRNVLKTGLVLPDWQIIKQQEVKIGGHKWSAQLMQKPNSKPVTLLLLPQSYYLNKPEVEWMDLNGIERWKSDSYRSLNFTVENNSGSSVKARFFRAWNRQQTFAVIQWYAFPNGGSYSPAHWFWQDKLAQLSDRRIPWVAVCLKIPIEPLGELNDAQFTAESLAKTVQTHLEQTVFNNNQSLMIPAPEHNSNSLTKFAS</sequence>
<dbReference type="NCBIfam" id="TIGR04533">
    <property type="entry name" value="cyanosortB_assc"/>
    <property type="match status" value="1"/>
</dbReference>
<dbReference type="RefSeq" id="WP_015194477.1">
    <property type="nucleotide sequence ID" value="NC_019748.1"/>
</dbReference>
<evidence type="ECO:0000313" key="2">
    <source>
        <dbReference type="Proteomes" id="UP000010473"/>
    </source>
</evidence>
<organism evidence="1 2">
    <name type="scientific">Stanieria cyanosphaera (strain ATCC 29371 / PCC 7437)</name>
    <dbReference type="NCBI Taxonomy" id="111780"/>
    <lineage>
        <taxon>Bacteria</taxon>
        <taxon>Bacillati</taxon>
        <taxon>Cyanobacteriota</taxon>
        <taxon>Cyanophyceae</taxon>
        <taxon>Pleurocapsales</taxon>
        <taxon>Dermocarpellaceae</taxon>
        <taxon>Stanieria</taxon>
    </lineage>
</organism>
<dbReference type="KEGG" id="scs:Sta7437_3308"/>
<proteinExistence type="predicted"/>
<dbReference type="InterPro" id="IPR030917">
    <property type="entry name" value="Cyanoexo_CrtB_assoc"/>
</dbReference>
<keyword evidence="2" id="KW-1185">Reference proteome</keyword>
<dbReference type="AlphaFoldDB" id="K9XW49"/>
<dbReference type="HOGENOM" id="CLU_1011272_0_0_3"/>
<accession>K9XW49</accession>
<reference evidence="2" key="1">
    <citation type="journal article" date="2013" name="Proc. Natl. Acad. Sci. U.S.A.">
        <title>Improving the coverage of the cyanobacterial phylum using diversity-driven genome sequencing.</title>
        <authorList>
            <person name="Shih P.M."/>
            <person name="Wu D."/>
            <person name="Latifi A."/>
            <person name="Axen S.D."/>
            <person name="Fewer D.P."/>
            <person name="Talla E."/>
            <person name="Calteau A."/>
            <person name="Cai F."/>
            <person name="Tandeau de Marsac N."/>
            <person name="Rippka R."/>
            <person name="Herdman M."/>
            <person name="Sivonen K."/>
            <person name="Coursin T."/>
            <person name="Laurent T."/>
            <person name="Goodwin L."/>
            <person name="Nolan M."/>
            <person name="Davenport K.W."/>
            <person name="Han C.S."/>
            <person name="Rubin E.M."/>
            <person name="Eisen J.A."/>
            <person name="Woyke T."/>
            <person name="Gugger M."/>
            <person name="Kerfeld C.A."/>
        </authorList>
    </citation>
    <scope>NUCLEOTIDE SEQUENCE [LARGE SCALE GENOMIC DNA]</scope>
    <source>
        <strain evidence="2">ATCC 29371 / PCC 7437</strain>
    </source>
</reference>
<protein>
    <recommendedName>
        <fullName evidence="3">Cyanoexosortase B system-associated protein</fullName>
    </recommendedName>
</protein>
<dbReference type="STRING" id="111780.Sta7437_3308"/>
<dbReference type="OrthoDB" id="462409at2"/>
<dbReference type="EMBL" id="CP003653">
    <property type="protein sequence ID" value="AFZ36815.1"/>
    <property type="molecule type" value="Genomic_DNA"/>
</dbReference>
<dbReference type="eggNOG" id="ENOG502ZVXU">
    <property type="taxonomic scope" value="Bacteria"/>
</dbReference>
<gene>
    <name evidence="1" type="ordered locus">Sta7437_3308</name>
</gene>